<gene>
    <name evidence="3" type="primary">LOC108567922</name>
</gene>
<sequence>MWIIHAEPDYSITHIAHSPGIYFQDLGSCKVYHDQWKLLTYVDFEDLFSRISKLYTNIFRTKQTCQSLVDKGKQIECEALDNLEININKLKNEEQILSQIVDHNPKRVKRGWINAIGKGLKTVFGTMDEDDAQFYSSKINQFAKNEESLTDIIKDQSNIVQSSIHSFNETTSKLEYNEMLLMNSTIALKLLGNSNAKHINDLTLQSKINSHVSLLNSLLSEYQFDLFNIINAVLNSQKGLIHPSVITPFKLVAELKKLQSKLPEGQSFPVDINEANAHLLQKTFKLDVYFQDLKLVYIIKIPLITHLEFTLFKLFPLPSKAMNNTFTFLQPSSEYLAINKNMQNYLPIRESQFQNCIEILSGKCFMSTHAAHING</sequence>
<dbReference type="Proteomes" id="UP000695000">
    <property type="component" value="Unplaced"/>
</dbReference>
<dbReference type="Pfam" id="PF12259">
    <property type="entry name" value="Baculo_F"/>
    <property type="match status" value="2"/>
</dbReference>
<dbReference type="RefSeq" id="XP_017784214.1">
    <property type="nucleotide sequence ID" value="XM_017928725.1"/>
</dbReference>
<dbReference type="InterPro" id="IPR022048">
    <property type="entry name" value="Envelope_fusion-like"/>
</dbReference>
<evidence type="ECO:0000313" key="3">
    <source>
        <dbReference type="RefSeq" id="XP_017784214.1"/>
    </source>
</evidence>
<evidence type="ECO:0000313" key="2">
    <source>
        <dbReference type="Proteomes" id="UP000695000"/>
    </source>
</evidence>
<organism evidence="2 3">
    <name type="scientific">Nicrophorus vespilloides</name>
    <name type="common">Boreal carrion beetle</name>
    <dbReference type="NCBI Taxonomy" id="110193"/>
    <lineage>
        <taxon>Eukaryota</taxon>
        <taxon>Metazoa</taxon>
        <taxon>Ecdysozoa</taxon>
        <taxon>Arthropoda</taxon>
        <taxon>Hexapoda</taxon>
        <taxon>Insecta</taxon>
        <taxon>Pterygota</taxon>
        <taxon>Neoptera</taxon>
        <taxon>Endopterygota</taxon>
        <taxon>Coleoptera</taxon>
        <taxon>Polyphaga</taxon>
        <taxon>Staphyliniformia</taxon>
        <taxon>Silphidae</taxon>
        <taxon>Nicrophorinae</taxon>
        <taxon>Nicrophorus</taxon>
    </lineage>
</organism>
<proteinExistence type="predicted"/>
<reference evidence="3" key="1">
    <citation type="submission" date="2025-08" db="UniProtKB">
        <authorList>
            <consortium name="RefSeq"/>
        </authorList>
    </citation>
    <scope>IDENTIFICATION</scope>
</reference>
<evidence type="ECO:0000256" key="1">
    <source>
        <dbReference type="SAM" id="Coils"/>
    </source>
</evidence>
<name>A0ABM1NBL4_NICVS</name>
<keyword evidence="2" id="KW-1185">Reference proteome</keyword>
<keyword evidence="1" id="KW-0175">Coiled coil</keyword>
<dbReference type="GeneID" id="108567922"/>
<accession>A0ABM1NBL4</accession>
<protein>
    <submittedName>
        <fullName evidence="3">Uncharacterized protein LOC108567922</fullName>
    </submittedName>
</protein>
<feature type="coiled-coil region" evidence="1">
    <location>
        <begin position="73"/>
        <end position="100"/>
    </location>
</feature>